<feature type="non-terminal residue" evidence="2">
    <location>
        <position position="1"/>
    </location>
</feature>
<name>A0A2K9V7P4_9VIRU</name>
<proteinExistence type="predicted"/>
<accession>A0A2K9V7P4</accession>
<dbReference type="PANTHER" id="PTHR24023">
    <property type="entry name" value="COLLAGEN ALPHA"/>
    <property type="match status" value="1"/>
</dbReference>
<dbReference type="GO" id="GO:0005615">
    <property type="term" value="C:extracellular space"/>
    <property type="evidence" value="ECO:0007669"/>
    <property type="project" value="TreeGrafter"/>
</dbReference>
<organism evidence="2">
    <name type="scientific">Bandra megavirus</name>
    <dbReference type="NCBI Taxonomy" id="2071566"/>
    <lineage>
        <taxon>Viruses</taxon>
        <taxon>Varidnaviria</taxon>
        <taxon>Bamfordvirae</taxon>
        <taxon>Nucleocytoviricota</taxon>
        <taxon>Megaviricetes</taxon>
        <taxon>Imitervirales</taxon>
        <taxon>Mimiviridae</taxon>
        <taxon>Megamimivirinae</taxon>
        <taxon>Megavirus</taxon>
    </lineage>
</organism>
<reference evidence="2" key="1">
    <citation type="submission" date="2018-01" db="EMBL/GenBank/DDBJ databases">
        <title>Draft genome sequence of Bandra megavirus.</title>
        <authorList>
            <person name="Chatterjee A."/>
            <person name="Yadav R."/>
            <person name="Kondabagil K."/>
        </authorList>
    </citation>
    <scope>NUCLEOTIDE SEQUENCE</scope>
    <source>
        <strain evidence="2">KK-1</strain>
    </source>
</reference>
<protein>
    <submittedName>
        <fullName evidence="2">Collagen 2</fullName>
    </submittedName>
</protein>
<dbReference type="GO" id="GO:0030198">
    <property type="term" value="P:extracellular matrix organization"/>
    <property type="evidence" value="ECO:0007669"/>
    <property type="project" value="TreeGrafter"/>
</dbReference>
<dbReference type="InterPro" id="IPR050149">
    <property type="entry name" value="Collagen_superfamily"/>
</dbReference>
<keyword evidence="2" id="KW-0176">Collagen</keyword>
<evidence type="ECO:0000256" key="1">
    <source>
        <dbReference type="SAM" id="MobiDB-lite"/>
    </source>
</evidence>
<dbReference type="GO" id="GO:0031012">
    <property type="term" value="C:extracellular matrix"/>
    <property type="evidence" value="ECO:0007669"/>
    <property type="project" value="TreeGrafter"/>
</dbReference>
<sequence length="212" mass="21925">DQGESIKGDQGESIKGDTGEKGLKGDQGESIKGDKGDLGESIKGDIGEKGLKGDEGEKGLKGDKGDKGDQGLKGDAGSFIAASWTPTLSNIFVSTNASLATGAAYYTQLGDVVTASAVYNVTINPSSSGNSTVAFTTSVPIVPTTPFNTKQGIFSISGSILKNVSVGSLKFNIQPNDVNYITLNIYGTSTGLDFGTPGNTYYLNVLMQYTVL</sequence>
<evidence type="ECO:0000313" key="2">
    <source>
        <dbReference type="EMBL" id="AUV58231.1"/>
    </source>
</evidence>
<dbReference type="PANTHER" id="PTHR24023:SF1082">
    <property type="entry name" value="COLLAGEN TRIPLE HELIX REPEAT"/>
    <property type="match status" value="1"/>
</dbReference>
<dbReference type="GO" id="GO:0030020">
    <property type="term" value="F:extracellular matrix structural constituent conferring tensile strength"/>
    <property type="evidence" value="ECO:0007669"/>
    <property type="project" value="TreeGrafter"/>
</dbReference>
<dbReference type="EMBL" id="MG779317">
    <property type="protein sequence ID" value="AUV58231.1"/>
    <property type="molecule type" value="Genomic_DNA"/>
</dbReference>
<dbReference type="Gene3D" id="1.20.5.320">
    <property type="entry name" value="6-Phosphogluconate Dehydrogenase, domain 3"/>
    <property type="match status" value="1"/>
</dbReference>
<feature type="region of interest" description="Disordered" evidence="1">
    <location>
        <begin position="1"/>
        <end position="71"/>
    </location>
</feature>